<name>A0A9P0AJ07_BEMTA</name>
<feature type="transmembrane region" description="Helical" evidence="8">
    <location>
        <begin position="469"/>
        <end position="485"/>
    </location>
</feature>
<keyword evidence="7" id="KW-0325">Glycoprotein</keyword>
<evidence type="ECO:0008006" key="11">
    <source>
        <dbReference type="Google" id="ProtNLM"/>
    </source>
</evidence>
<evidence type="ECO:0000256" key="6">
    <source>
        <dbReference type="ARBA" id="ARBA00023170"/>
    </source>
</evidence>
<evidence type="ECO:0000256" key="8">
    <source>
        <dbReference type="SAM" id="Phobius"/>
    </source>
</evidence>
<keyword evidence="5 8" id="KW-0472">Membrane</keyword>
<evidence type="ECO:0000313" key="10">
    <source>
        <dbReference type="Proteomes" id="UP001152759"/>
    </source>
</evidence>
<dbReference type="Proteomes" id="UP001152759">
    <property type="component" value="Chromosome 7"/>
</dbReference>
<feature type="transmembrane region" description="Helical" evidence="8">
    <location>
        <begin position="7"/>
        <end position="27"/>
    </location>
</feature>
<evidence type="ECO:0000256" key="5">
    <source>
        <dbReference type="ARBA" id="ARBA00023136"/>
    </source>
</evidence>
<dbReference type="InterPro" id="IPR052192">
    <property type="entry name" value="Insect_Ionotropic_Sensory_Rcpt"/>
</dbReference>
<feature type="transmembrane region" description="Helical" evidence="8">
    <location>
        <begin position="400"/>
        <end position="418"/>
    </location>
</feature>
<keyword evidence="3 8" id="KW-0812">Transmembrane</keyword>
<accession>A0A9P0AJ07</accession>
<dbReference type="Gene3D" id="1.10.287.70">
    <property type="match status" value="1"/>
</dbReference>
<reference evidence="9" key="1">
    <citation type="submission" date="2021-12" db="EMBL/GenBank/DDBJ databases">
        <authorList>
            <person name="King R."/>
        </authorList>
    </citation>
    <scope>NUCLEOTIDE SEQUENCE</scope>
</reference>
<evidence type="ECO:0000256" key="2">
    <source>
        <dbReference type="ARBA" id="ARBA00022475"/>
    </source>
</evidence>
<comment type="subcellular location">
    <subcellularLocation>
        <location evidence="1">Cell membrane</location>
        <topology evidence="1">Multi-pass membrane protein</topology>
    </subcellularLocation>
</comment>
<evidence type="ECO:0000256" key="1">
    <source>
        <dbReference type="ARBA" id="ARBA00004651"/>
    </source>
</evidence>
<sequence>MYRSLKLYFYVSVSIDVIFLTSGALYMPDSKAEEHNLLSALTLCKRTTALSGKALFYVISIRTDFPIHTLIQNLHEGMIETVIVTHHSLLKHSIVGSMTKNIFIFLNDLDEIPSFILDSSLTFDDIVDLAPRKMAKLNRYCLQNDEHDPVLTDVNKTCDFELRLSQSVLRGECDLTDPIYDHTKGLFANRVWNSRNYITFILPTVKKGRDSIASIEKEGSPRLELLFKFFWRFFKGLRTVICFDHTCFKYDPFSDLISQVDITSGNYFTFVPDLRGKIISIGYVAKDGVFKAGRNLSPTSDILIGQAVEDTVGKLKVYIHIRGRWKELFSRPESRIDYFEDAQGSNLDMLIFDGSISPNEDFSMFDFSTAIQSFSYCFATPRSSFVPQSFLPFICFSPQTWFLILITTLSLYAAFYAFHRSQWMLFNGLYSEIEQRAFADTPVSFYLYSFLVVGSPSRLLLGRVATGKILFLIVSLFVLVIITVYQSEMTTLLAKEVRYPDIDTLEDLKNSDLLIQTPDLEASLQLLQDHPFYEDFKAKLSEGEYFYQSQLFRSLKYSWSNDTEITFNISQANLDPLARRFIDWRSNFRSIVESNAIELAVSNLHYKFRGNIRVENLMLPEDFSEFHLVKECMLTYPMTLQIQKNSYLSDILIKLIEAYVETGLIQKFVADSTFLVLLIACL</sequence>
<evidence type="ECO:0000256" key="4">
    <source>
        <dbReference type="ARBA" id="ARBA00022989"/>
    </source>
</evidence>
<evidence type="ECO:0000313" key="9">
    <source>
        <dbReference type="EMBL" id="CAH0393886.1"/>
    </source>
</evidence>
<dbReference type="EMBL" id="OU963868">
    <property type="protein sequence ID" value="CAH0393886.1"/>
    <property type="molecule type" value="Genomic_DNA"/>
</dbReference>
<keyword evidence="2" id="KW-1003">Cell membrane</keyword>
<keyword evidence="10" id="KW-1185">Reference proteome</keyword>
<evidence type="ECO:0000256" key="7">
    <source>
        <dbReference type="ARBA" id="ARBA00023180"/>
    </source>
</evidence>
<keyword evidence="4 8" id="KW-1133">Transmembrane helix</keyword>
<dbReference type="GO" id="GO:0005886">
    <property type="term" value="C:plasma membrane"/>
    <property type="evidence" value="ECO:0007669"/>
    <property type="project" value="UniProtKB-SubCell"/>
</dbReference>
<protein>
    <recommendedName>
        <fullName evidence="11">Ionotropic receptor</fullName>
    </recommendedName>
</protein>
<keyword evidence="6" id="KW-0675">Receptor</keyword>
<dbReference type="PANTHER" id="PTHR42643">
    <property type="entry name" value="IONOTROPIC RECEPTOR 20A-RELATED"/>
    <property type="match status" value="1"/>
</dbReference>
<dbReference type="AlphaFoldDB" id="A0A9P0AJ07"/>
<evidence type="ECO:0000256" key="3">
    <source>
        <dbReference type="ARBA" id="ARBA00022692"/>
    </source>
</evidence>
<gene>
    <name evidence="9" type="ORF">BEMITA_LOCUS12241</name>
</gene>
<proteinExistence type="predicted"/>
<organism evidence="9 10">
    <name type="scientific">Bemisia tabaci</name>
    <name type="common">Sweetpotato whitefly</name>
    <name type="synonym">Aleurodes tabaci</name>
    <dbReference type="NCBI Taxonomy" id="7038"/>
    <lineage>
        <taxon>Eukaryota</taxon>
        <taxon>Metazoa</taxon>
        <taxon>Ecdysozoa</taxon>
        <taxon>Arthropoda</taxon>
        <taxon>Hexapoda</taxon>
        <taxon>Insecta</taxon>
        <taxon>Pterygota</taxon>
        <taxon>Neoptera</taxon>
        <taxon>Paraneoptera</taxon>
        <taxon>Hemiptera</taxon>
        <taxon>Sternorrhyncha</taxon>
        <taxon>Aleyrodoidea</taxon>
        <taxon>Aleyrodidae</taxon>
        <taxon>Aleyrodinae</taxon>
        <taxon>Bemisia</taxon>
    </lineage>
</organism>
<dbReference type="PANTHER" id="PTHR42643:SF38">
    <property type="entry name" value="IONOTROPIC RECEPTOR 100A"/>
    <property type="match status" value="1"/>
</dbReference>